<dbReference type="EMBL" id="JASHIF010000026">
    <property type="protein sequence ID" value="MDI9862128.1"/>
    <property type="molecule type" value="Genomic_DNA"/>
</dbReference>
<dbReference type="EC" id="1.11.1.24" evidence="3"/>
<dbReference type="GO" id="GO:0140824">
    <property type="term" value="F:thioredoxin-dependent peroxiredoxin activity"/>
    <property type="evidence" value="ECO:0007669"/>
    <property type="project" value="UniProtKB-EC"/>
</dbReference>
<dbReference type="CDD" id="cd03017">
    <property type="entry name" value="PRX_BCP"/>
    <property type="match status" value="1"/>
</dbReference>
<dbReference type="InterPro" id="IPR024706">
    <property type="entry name" value="Peroxiredoxin_AhpC-typ"/>
</dbReference>
<keyword evidence="4 14" id="KW-0575">Peroxidase</keyword>
<organism evidence="14 15">
    <name type="scientific">Flectobacillus roseus</name>
    <dbReference type="NCBI Taxonomy" id="502259"/>
    <lineage>
        <taxon>Bacteria</taxon>
        <taxon>Pseudomonadati</taxon>
        <taxon>Bacteroidota</taxon>
        <taxon>Cytophagia</taxon>
        <taxon>Cytophagales</taxon>
        <taxon>Flectobacillaceae</taxon>
        <taxon>Flectobacillus</taxon>
    </lineage>
</organism>
<evidence type="ECO:0000256" key="1">
    <source>
        <dbReference type="ARBA" id="ARBA00003330"/>
    </source>
</evidence>
<keyword evidence="5" id="KW-0049">Antioxidant</keyword>
<reference evidence="14 15" key="1">
    <citation type="submission" date="2023-05" db="EMBL/GenBank/DDBJ databases">
        <title>Novel species of genus Flectobacillus isolated from stream in China.</title>
        <authorList>
            <person name="Lu H."/>
        </authorList>
    </citation>
    <scope>NUCLEOTIDE SEQUENCE [LARGE SCALE GENOMIC DNA]</scope>
    <source>
        <strain evidence="14 15">KCTC 42575</strain>
    </source>
</reference>
<evidence type="ECO:0000256" key="5">
    <source>
        <dbReference type="ARBA" id="ARBA00022862"/>
    </source>
</evidence>
<evidence type="ECO:0000259" key="13">
    <source>
        <dbReference type="PROSITE" id="PS51352"/>
    </source>
</evidence>
<keyword evidence="7" id="KW-1015">Disulfide bond</keyword>
<evidence type="ECO:0000256" key="7">
    <source>
        <dbReference type="ARBA" id="ARBA00023157"/>
    </source>
</evidence>
<dbReference type="Pfam" id="PF00578">
    <property type="entry name" value="AhpC-TSA"/>
    <property type="match status" value="1"/>
</dbReference>
<protein>
    <recommendedName>
        <fullName evidence="3">thioredoxin-dependent peroxiredoxin</fullName>
        <ecNumber evidence="3">1.11.1.24</ecNumber>
    </recommendedName>
    <alternativeName>
        <fullName evidence="9">Thioredoxin peroxidase</fullName>
    </alternativeName>
    <alternativeName>
        <fullName evidence="11">Thioredoxin-dependent peroxiredoxin Bcp</fullName>
    </alternativeName>
</protein>
<comment type="similarity">
    <text evidence="10">Belongs to the peroxiredoxin family. BCP/PrxQ subfamily.</text>
</comment>
<dbReference type="RefSeq" id="WP_283346421.1">
    <property type="nucleotide sequence ID" value="NZ_JASHIF010000026.1"/>
</dbReference>
<evidence type="ECO:0000256" key="10">
    <source>
        <dbReference type="ARBA" id="ARBA00038489"/>
    </source>
</evidence>
<dbReference type="InterPro" id="IPR050924">
    <property type="entry name" value="Peroxiredoxin_BCP/PrxQ"/>
</dbReference>
<dbReference type="InterPro" id="IPR013766">
    <property type="entry name" value="Thioredoxin_domain"/>
</dbReference>
<dbReference type="InterPro" id="IPR000866">
    <property type="entry name" value="AhpC/TSA"/>
</dbReference>
<keyword evidence="8" id="KW-0676">Redox-active center</keyword>
<comment type="subunit">
    <text evidence="2">Monomer.</text>
</comment>
<dbReference type="PROSITE" id="PS51352">
    <property type="entry name" value="THIOREDOXIN_2"/>
    <property type="match status" value="1"/>
</dbReference>
<evidence type="ECO:0000256" key="6">
    <source>
        <dbReference type="ARBA" id="ARBA00023002"/>
    </source>
</evidence>
<dbReference type="SUPFAM" id="SSF52833">
    <property type="entry name" value="Thioredoxin-like"/>
    <property type="match status" value="1"/>
</dbReference>
<dbReference type="PANTHER" id="PTHR42801">
    <property type="entry name" value="THIOREDOXIN-DEPENDENT PEROXIDE REDUCTASE"/>
    <property type="match status" value="1"/>
</dbReference>
<proteinExistence type="inferred from homology"/>
<dbReference type="Gene3D" id="3.40.30.10">
    <property type="entry name" value="Glutaredoxin"/>
    <property type="match status" value="1"/>
</dbReference>
<gene>
    <name evidence="14" type="primary">bcp</name>
    <name evidence="14" type="ORF">QM524_23085</name>
</gene>
<dbReference type="PIRSF" id="PIRSF000239">
    <property type="entry name" value="AHPC"/>
    <property type="match status" value="1"/>
</dbReference>
<evidence type="ECO:0000256" key="2">
    <source>
        <dbReference type="ARBA" id="ARBA00011245"/>
    </source>
</evidence>
<dbReference type="PANTHER" id="PTHR42801:SF4">
    <property type="entry name" value="AHPC_TSA FAMILY PROTEIN"/>
    <property type="match status" value="1"/>
</dbReference>
<comment type="function">
    <text evidence="1">Thiol-specific peroxidase that catalyzes the reduction of hydrogen peroxide and organic hydroperoxides to water and alcohols, respectively. Plays a role in cell protection against oxidative stress by detoxifying peroxides and as sensor of hydrogen peroxide-mediated signaling events.</text>
</comment>
<name>A0ABT6YEW2_9BACT</name>
<evidence type="ECO:0000313" key="14">
    <source>
        <dbReference type="EMBL" id="MDI9862128.1"/>
    </source>
</evidence>
<feature type="domain" description="Thioredoxin" evidence="13">
    <location>
        <begin position="3"/>
        <end position="150"/>
    </location>
</feature>
<evidence type="ECO:0000256" key="4">
    <source>
        <dbReference type="ARBA" id="ARBA00022559"/>
    </source>
</evidence>
<evidence type="ECO:0000256" key="3">
    <source>
        <dbReference type="ARBA" id="ARBA00013017"/>
    </source>
</evidence>
<comment type="catalytic activity">
    <reaction evidence="12">
        <text>a hydroperoxide + [thioredoxin]-dithiol = an alcohol + [thioredoxin]-disulfide + H2O</text>
        <dbReference type="Rhea" id="RHEA:62620"/>
        <dbReference type="Rhea" id="RHEA-COMP:10698"/>
        <dbReference type="Rhea" id="RHEA-COMP:10700"/>
        <dbReference type="ChEBI" id="CHEBI:15377"/>
        <dbReference type="ChEBI" id="CHEBI:29950"/>
        <dbReference type="ChEBI" id="CHEBI:30879"/>
        <dbReference type="ChEBI" id="CHEBI:35924"/>
        <dbReference type="ChEBI" id="CHEBI:50058"/>
        <dbReference type="EC" id="1.11.1.24"/>
    </reaction>
</comment>
<evidence type="ECO:0000256" key="11">
    <source>
        <dbReference type="ARBA" id="ARBA00042639"/>
    </source>
</evidence>
<sequence>MSLTVGSVAPDFEQKNQDGELVKLSDFRGQKVVLYFYPKDSTPGCTAQACNLNDNLDALKAKGYVVLGVSVDSPKSHKKFIEKYGLGFTLISDEDHSVVEAYGVWVEKSMYGRSYMGTARTTFIIDENGVIQDIISKVDTKNHTSQVITE</sequence>
<evidence type="ECO:0000256" key="8">
    <source>
        <dbReference type="ARBA" id="ARBA00023284"/>
    </source>
</evidence>
<comment type="caution">
    <text evidence="14">The sequence shown here is derived from an EMBL/GenBank/DDBJ whole genome shotgun (WGS) entry which is preliminary data.</text>
</comment>
<evidence type="ECO:0000256" key="12">
    <source>
        <dbReference type="ARBA" id="ARBA00049091"/>
    </source>
</evidence>
<keyword evidence="6 14" id="KW-0560">Oxidoreductase</keyword>
<dbReference type="InterPro" id="IPR036249">
    <property type="entry name" value="Thioredoxin-like_sf"/>
</dbReference>
<accession>A0ABT6YEW2</accession>
<evidence type="ECO:0000256" key="9">
    <source>
        <dbReference type="ARBA" id="ARBA00032824"/>
    </source>
</evidence>
<dbReference type="Proteomes" id="UP001236507">
    <property type="component" value="Unassembled WGS sequence"/>
</dbReference>
<evidence type="ECO:0000313" key="15">
    <source>
        <dbReference type="Proteomes" id="UP001236507"/>
    </source>
</evidence>
<keyword evidence="15" id="KW-1185">Reference proteome</keyword>
<dbReference type="NCBIfam" id="NF006960">
    <property type="entry name" value="PRK09437.1"/>
    <property type="match status" value="1"/>
</dbReference>